<dbReference type="SMART" id="SM00507">
    <property type="entry name" value="HNHc"/>
    <property type="match status" value="1"/>
</dbReference>
<dbReference type="CDD" id="cd00085">
    <property type="entry name" value="HNHc"/>
    <property type="match status" value="1"/>
</dbReference>
<comment type="caution">
    <text evidence="2">The sequence shown here is derived from an EMBL/GenBank/DDBJ whole genome shotgun (WGS) entry which is preliminary data.</text>
</comment>
<dbReference type="RefSeq" id="WP_135484805.1">
    <property type="nucleotide sequence ID" value="NZ_SRMF01000013.1"/>
</dbReference>
<feature type="domain" description="HNH nuclease" evidence="1">
    <location>
        <begin position="77"/>
        <end position="130"/>
    </location>
</feature>
<keyword evidence="3" id="KW-1185">Reference proteome</keyword>
<dbReference type="PANTHER" id="PTHR33877">
    <property type="entry name" value="SLL1193 PROTEIN"/>
    <property type="match status" value="1"/>
</dbReference>
<dbReference type="OrthoDB" id="9802901at2"/>
<organism evidence="2 3">
    <name type="scientific">Natronospirillum operosum</name>
    <dbReference type="NCBI Taxonomy" id="2759953"/>
    <lineage>
        <taxon>Bacteria</taxon>
        <taxon>Pseudomonadati</taxon>
        <taxon>Pseudomonadota</taxon>
        <taxon>Gammaproteobacteria</taxon>
        <taxon>Oceanospirillales</taxon>
        <taxon>Natronospirillaceae</taxon>
        <taxon>Natronospirillum</taxon>
    </lineage>
</organism>
<dbReference type="AlphaFoldDB" id="A0A4Z0W1P2"/>
<dbReference type="Pfam" id="PF14279">
    <property type="entry name" value="HNH_5"/>
    <property type="match status" value="1"/>
</dbReference>
<reference evidence="2 3" key="1">
    <citation type="submission" date="2019-04" db="EMBL/GenBank/DDBJ databases">
        <title>Natronospirillum operosus gen. nov., sp. nov., a haloalkaliphilic satellite isolated from decaying biomass of laboratory culture of cyanobacterium Geitlerinema sp. and proposal of Natronospirillaceae fam. nov. and Saccharospirillaceae fam. nov.</title>
        <authorList>
            <person name="Kevbrin V."/>
            <person name="Boltyanskaya Y."/>
            <person name="Koziaeva V."/>
            <person name="Grouzdev D.S."/>
            <person name="Park M."/>
            <person name="Cho J."/>
        </authorList>
    </citation>
    <scope>NUCLEOTIDE SEQUENCE [LARGE SCALE GENOMIC DNA]</scope>
    <source>
        <strain evidence="2 3">G-116</strain>
    </source>
</reference>
<dbReference type="EMBL" id="SRMF01000013">
    <property type="protein sequence ID" value="TGG90390.1"/>
    <property type="molecule type" value="Genomic_DNA"/>
</dbReference>
<accession>A0A4Z0W1P2</accession>
<evidence type="ECO:0000259" key="1">
    <source>
        <dbReference type="SMART" id="SM00507"/>
    </source>
</evidence>
<dbReference type="Gene3D" id="1.10.30.50">
    <property type="match status" value="1"/>
</dbReference>
<evidence type="ECO:0000313" key="2">
    <source>
        <dbReference type="EMBL" id="TGG90390.1"/>
    </source>
</evidence>
<dbReference type="InterPro" id="IPR052892">
    <property type="entry name" value="NA-targeting_endonuclease"/>
</dbReference>
<keyword evidence="2" id="KW-0255">Endonuclease</keyword>
<gene>
    <name evidence="2" type="ORF">E4656_18485</name>
</gene>
<sequence length="191" mass="21632">MPFRVMRLTKGGLPVAWISWEEAAVLYVRGQVLWTLGDDNLRLHGGINRAGERSVLDIAPIVACDGNHPSDGTVPALTNPILFRRDQQRCLYCGHRFQLADLTRDHVVPRVQGGRDAWTNVVTACRRCNQAKGGRTPEQAGIKLLAVPFRPNIFEFMYLANRHIRGDQMDYLSRRFGDHLKHPARQPMQVP</sequence>
<proteinExistence type="predicted"/>
<dbReference type="InterPro" id="IPR003615">
    <property type="entry name" value="HNH_nuc"/>
</dbReference>
<dbReference type="Proteomes" id="UP000297475">
    <property type="component" value="Unassembled WGS sequence"/>
</dbReference>
<protein>
    <submittedName>
        <fullName evidence="2">HNH endonuclease</fullName>
    </submittedName>
</protein>
<dbReference type="InterPro" id="IPR029471">
    <property type="entry name" value="HNH_5"/>
</dbReference>
<keyword evidence="2" id="KW-0540">Nuclease</keyword>
<keyword evidence="2" id="KW-0378">Hydrolase</keyword>
<dbReference type="PANTHER" id="PTHR33877:SF2">
    <property type="entry name" value="OS07G0170200 PROTEIN"/>
    <property type="match status" value="1"/>
</dbReference>
<name>A0A4Z0W1P2_9GAMM</name>
<evidence type="ECO:0000313" key="3">
    <source>
        <dbReference type="Proteomes" id="UP000297475"/>
    </source>
</evidence>
<dbReference type="GO" id="GO:0004519">
    <property type="term" value="F:endonuclease activity"/>
    <property type="evidence" value="ECO:0007669"/>
    <property type="project" value="UniProtKB-KW"/>
</dbReference>